<protein>
    <submittedName>
        <fullName evidence="2">Uncharacterized protein</fullName>
    </submittedName>
</protein>
<accession>E1K2F0</accession>
<dbReference type="OrthoDB" id="5458493at2"/>
<sequence>MPPKRTATAAVGKSLEARRDAARDAAIKELRALRADMATLEAILAGRRKRGDFSLFDVAHGAFEIFRSAAAAFDAEDLLESLADELDSVKAMEFLEKHGATDLVKPAGWHWISPRGEMHFLGKSGETVKAAEKLAALARGGKRGKRAAKTEESAAAEVASTPPDAPSEA</sequence>
<evidence type="ECO:0000256" key="1">
    <source>
        <dbReference type="SAM" id="MobiDB-lite"/>
    </source>
</evidence>
<name>E1K2F0_SOLFR</name>
<dbReference type="eggNOG" id="ENOG5034BZW">
    <property type="taxonomic scope" value="Bacteria"/>
</dbReference>
<reference evidence="2 3" key="1">
    <citation type="submission" date="2010-08" db="EMBL/GenBank/DDBJ databases">
        <title>The draft genome of Desulfovibrio fructosovorans JJ.</title>
        <authorList>
            <consortium name="US DOE Joint Genome Institute (JGI-PGF)"/>
            <person name="Lucas S."/>
            <person name="Copeland A."/>
            <person name="Lapidus A."/>
            <person name="Cheng J.-F."/>
            <person name="Bruce D."/>
            <person name="Goodwin L."/>
            <person name="Pitluck S."/>
            <person name="Land M.L."/>
            <person name="Hauser L."/>
            <person name="Chang Y.-J."/>
            <person name="Jeffries C."/>
            <person name="Wall J.D."/>
            <person name="Stahl D.A."/>
            <person name="Arkin A.P."/>
            <person name="Dehal P."/>
            <person name="Stolyar S.M."/>
            <person name="Hazen T.C."/>
            <person name="Woyke T.J."/>
        </authorList>
    </citation>
    <scope>NUCLEOTIDE SEQUENCE [LARGE SCALE GENOMIC DNA]</scope>
    <source>
        <strain evidence="2 3">JJ</strain>
    </source>
</reference>
<comment type="caution">
    <text evidence="2">The sequence shown here is derived from an EMBL/GenBank/DDBJ whole genome shotgun (WGS) entry which is preliminary data.</text>
</comment>
<evidence type="ECO:0000313" key="2">
    <source>
        <dbReference type="EMBL" id="EFL49207.1"/>
    </source>
</evidence>
<dbReference type="AlphaFoldDB" id="E1K2F0"/>
<feature type="region of interest" description="Disordered" evidence="1">
    <location>
        <begin position="140"/>
        <end position="169"/>
    </location>
</feature>
<dbReference type="RefSeq" id="WP_005997047.1">
    <property type="nucleotide sequence ID" value="NZ_AECZ01000056.1"/>
</dbReference>
<evidence type="ECO:0000313" key="3">
    <source>
        <dbReference type="Proteomes" id="UP000006250"/>
    </source>
</evidence>
<gene>
    <name evidence="2" type="ORF">DesfrDRAFT_4050</name>
</gene>
<dbReference type="Proteomes" id="UP000006250">
    <property type="component" value="Unassembled WGS sequence"/>
</dbReference>
<organism evidence="2 3">
    <name type="scientific">Solidesulfovibrio fructosivorans JJ]</name>
    <dbReference type="NCBI Taxonomy" id="596151"/>
    <lineage>
        <taxon>Bacteria</taxon>
        <taxon>Pseudomonadati</taxon>
        <taxon>Thermodesulfobacteriota</taxon>
        <taxon>Desulfovibrionia</taxon>
        <taxon>Desulfovibrionales</taxon>
        <taxon>Desulfovibrionaceae</taxon>
        <taxon>Solidesulfovibrio</taxon>
    </lineage>
</organism>
<dbReference type="EMBL" id="AECZ01000056">
    <property type="protein sequence ID" value="EFL49207.1"/>
    <property type="molecule type" value="Genomic_DNA"/>
</dbReference>
<keyword evidence="3" id="KW-1185">Reference proteome</keyword>
<proteinExistence type="predicted"/>